<accession>A0A0A0MBW9</accession>
<reference evidence="2 3" key="1">
    <citation type="submission" date="2013-08" db="EMBL/GenBank/DDBJ databases">
        <title>Genomic analysis of Lysobacter defluvii.</title>
        <authorList>
            <person name="Wang Q."/>
            <person name="Wang G."/>
        </authorList>
    </citation>
    <scope>NUCLEOTIDE SEQUENCE [LARGE SCALE GENOMIC DNA]</scope>
    <source>
        <strain evidence="2 3">IMMIB APB-9</strain>
    </source>
</reference>
<feature type="chain" id="PRO_5001966806" evidence="1">
    <location>
        <begin position="21"/>
        <end position="153"/>
    </location>
</feature>
<protein>
    <submittedName>
        <fullName evidence="2">Uncharacterized protein</fullName>
    </submittedName>
</protein>
<organism evidence="2 3">
    <name type="scientific">Lysobacter defluvii IMMIB APB-9 = DSM 18482</name>
    <dbReference type="NCBI Taxonomy" id="1385515"/>
    <lineage>
        <taxon>Bacteria</taxon>
        <taxon>Pseudomonadati</taxon>
        <taxon>Pseudomonadota</taxon>
        <taxon>Gammaproteobacteria</taxon>
        <taxon>Lysobacterales</taxon>
        <taxon>Lysobacteraceae</taxon>
        <taxon>Novilysobacter</taxon>
    </lineage>
</organism>
<dbReference type="AlphaFoldDB" id="A0A0A0MBW9"/>
<evidence type="ECO:0000256" key="1">
    <source>
        <dbReference type="SAM" id="SignalP"/>
    </source>
</evidence>
<dbReference type="OrthoDB" id="6023584at2"/>
<feature type="signal peptide" evidence="1">
    <location>
        <begin position="1"/>
        <end position="20"/>
    </location>
</feature>
<dbReference type="RefSeq" id="WP_027070279.1">
    <property type="nucleotide sequence ID" value="NZ_AUHT01000011.1"/>
</dbReference>
<proteinExistence type="predicted"/>
<dbReference type="eggNOG" id="ENOG5031NZ9">
    <property type="taxonomic scope" value="Bacteria"/>
</dbReference>
<keyword evidence="3" id="KW-1185">Reference proteome</keyword>
<evidence type="ECO:0000313" key="3">
    <source>
        <dbReference type="Proteomes" id="UP000030003"/>
    </source>
</evidence>
<dbReference type="Proteomes" id="UP000030003">
    <property type="component" value="Unassembled WGS sequence"/>
</dbReference>
<keyword evidence="1" id="KW-0732">Signal</keyword>
<name>A0A0A0MBW9_9GAMM</name>
<evidence type="ECO:0000313" key="2">
    <source>
        <dbReference type="EMBL" id="KGO99301.1"/>
    </source>
</evidence>
<sequence length="153" mass="16795">MKLTALCLPALLLAATGVHAQQSTPGCPQLPADSGLAWEHRATGTSDFCRALREDGSEAFGLYIADESPFEPHRKNREETGHVGGFEVQWYRAEIATHPDIAARETLIKLPDGRMAHLWFQAPTGEQLQRAFELTRDLRFGADRQMAGSAPAP</sequence>
<comment type="caution">
    <text evidence="2">The sequence shown here is derived from an EMBL/GenBank/DDBJ whole genome shotgun (WGS) entry which is preliminary data.</text>
</comment>
<dbReference type="EMBL" id="AVBH01000023">
    <property type="protein sequence ID" value="KGO99301.1"/>
    <property type="molecule type" value="Genomic_DNA"/>
</dbReference>
<gene>
    <name evidence="2" type="ORF">N791_09660</name>
</gene>